<gene>
    <name evidence="1" type="ORF">HPB49_025185</name>
</gene>
<name>A0ACB8CIE9_DERSI</name>
<proteinExistence type="predicted"/>
<organism evidence="1 2">
    <name type="scientific">Dermacentor silvarum</name>
    <name type="common">Tick</name>
    <dbReference type="NCBI Taxonomy" id="543639"/>
    <lineage>
        <taxon>Eukaryota</taxon>
        <taxon>Metazoa</taxon>
        <taxon>Ecdysozoa</taxon>
        <taxon>Arthropoda</taxon>
        <taxon>Chelicerata</taxon>
        <taxon>Arachnida</taxon>
        <taxon>Acari</taxon>
        <taxon>Parasitiformes</taxon>
        <taxon>Ixodida</taxon>
        <taxon>Ixodoidea</taxon>
        <taxon>Ixodidae</taxon>
        <taxon>Rhipicephalinae</taxon>
        <taxon>Dermacentor</taxon>
    </lineage>
</organism>
<accession>A0ACB8CIE9</accession>
<keyword evidence="2" id="KW-1185">Reference proteome</keyword>
<sequence length="164" mass="18388">MASQKRTVLPVPTTHLQPNMVSPTTVQRRLQDNRRKQRHFCKRGTQPLPDLRTGSTATMDSAPSETWSAVKALQPAETPRAYIVAKEEGRKFQPAREHLRPTRTSFSENHVTPTPQPLVPAEGTSEPSESTELRRAQASVNHREDPPGIRVLKHGMLKKSEDVT</sequence>
<evidence type="ECO:0000313" key="1">
    <source>
        <dbReference type="EMBL" id="KAH7942555.1"/>
    </source>
</evidence>
<reference evidence="1" key="1">
    <citation type="submission" date="2020-05" db="EMBL/GenBank/DDBJ databases">
        <title>Large-scale comparative analyses of tick genomes elucidate their genetic diversity and vector capacities.</title>
        <authorList>
            <person name="Jia N."/>
            <person name="Wang J."/>
            <person name="Shi W."/>
            <person name="Du L."/>
            <person name="Sun Y."/>
            <person name="Zhan W."/>
            <person name="Jiang J."/>
            <person name="Wang Q."/>
            <person name="Zhang B."/>
            <person name="Ji P."/>
            <person name="Sakyi L.B."/>
            <person name="Cui X."/>
            <person name="Yuan T."/>
            <person name="Jiang B."/>
            <person name="Yang W."/>
            <person name="Lam T.T.-Y."/>
            <person name="Chang Q."/>
            <person name="Ding S."/>
            <person name="Wang X."/>
            <person name="Zhu J."/>
            <person name="Ruan X."/>
            <person name="Zhao L."/>
            <person name="Wei J."/>
            <person name="Que T."/>
            <person name="Du C."/>
            <person name="Cheng J."/>
            <person name="Dai P."/>
            <person name="Han X."/>
            <person name="Huang E."/>
            <person name="Gao Y."/>
            <person name="Liu J."/>
            <person name="Shao H."/>
            <person name="Ye R."/>
            <person name="Li L."/>
            <person name="Wei W."/>
            <person name="Wang X."/>
            <person name="Wang C."/>
            <person name="Yang T."/>
            <person name="Huo Q."/>
            <person name="Li W."/>
            <person name="Guo W."/>
            <person name="Chen H."/>
            <person name="Zhou L."/>
            <person name="Ni X."/>
            <person name="Tian J."/>
            <person name="Zhou Y."/>
            <person name="Sheng Y."/>
            <person name="Liu T."/>
            <person name="Pan Y."/>
            <person name="Xia L."/>
            <person name="Li J."/>
            <person name="Zhao F."/>
            <person name="Cao W."/>
        </authorList>
    </citation>
    <scope>NUCLEOTIDE SEQUENCE</scope>
    <source>
        <strain evidence="1">Dsil-2018</strain>
    </source>
</reference>
<dbReference type="EMBL" id="CM023476">
    <property type="protein sequence ID" value="KAH7942555.1"/>
    <property type="molecule type" value="Genomic_DNA"/>
</dbReference>
<comment type="caution">
    <text evidence="1">The sequence shown here is derived from an EMBL/GenBank/DDBJ whole genome shotgun (WGS) entry which is preliminary data.</text>
</comment>
<protein>
    <submittedName>
        <fullName evidence="1">Uncharacterized protein</fullName>
    </submittedName>
</protein>
<dbReference type="Proteomes" id="UP000821865">
    <property type="component" value="Chromosome 7"/>
</dbReference>
<evidence type="ECO:0000313" key="2">
    <source>
        <dbReference type="Proteomes" id="UP000821865"/>
    </source>
</evidence>